<evidence type="ECO:0000256" key="1">
    <source>
        <dbReference type="SAM" id="SignalP"/>
    </source>
</evidence>
<proteinExistence type="predicted"/>
<organism evidence="2 3">
    <name type="scientific">Mucilaginibacter yixingensis</name>
    <dbReference type="NCBI Taxonomy" id="1295612"/>
    <lineage>
        <taxon>Bacteria</taxon>
        <taxon>Pseudomonadati</taxon>
        <taxon>Bacteroidota</taxon>
        <taxon>Sphingobacteriia</taxon>
        <taxon>Sphingobacteriales</taxon>
        <taxon>Sphingobacteriaceae</taxon>
        <taxon>Mucilaginibacter</taxon>
    </lineage>
</organism>
<dbReference type="SUPFAM" id="SSF51445">
    <property type="entry name" value="(Trans)glycosidases"/>
    <property type="match status" value="1"/>
</dbReference>
<dbReference type="AlphaFoldDB" id="A0A2T5J4P4"/>
<reference evidence="2 3" key="1">
    <citation type="submission" date="2018-04" db="EMBL/GenBank/DDBJ databases">
        <title>Genomic Encyclopedia of Archaeal and Bacterial Type Strains, Phase II (KMG-II): from individual species to whole genera.</title>
        <authorList>
            <person name="Goeker M."/>
        </authorList>
    </citation>
    <scope>NUCLEOTIDE SEQUENCE [LARGE SCALE GENOMIC DNA]</scope>
    <source>
        <strain evidence="2 3">DSM 26809</strain>
    </source>
</reference>
<accession>A0A2T5J4P4</accession>
<evidence type="ECO:0000313" key="3">
    <source>
        <dbReference type="Proteomes" id="UP000244168"/>
    </source>
</evidence>
<feature type="chain" id="PRO_5015742824" description="Glycosyl hydrolase family 101" evidence="1">
    <location>
        <begin position="26"/>
        <end position="595"/>
    </location>
</feature>
<keyword evidence="3" id="KW-1185">Reference proteome</keyword>
<keyword evidence="1" id="KW-0732">Signal</keyword>
<sequence>MNFKITLACLSLHFCLSAFCGQAFAQSNSTPLPYILDMVHNNPGEAPYDTKYNDPVYMKSQGFNGMVTHWFVNCAITYDNFEKDIVPQNTKERNWILNKAAEIDKKLAECKKAGMAVYPFTDFIVFPQSVWEKYAAELTGTGKVAGTGGMDARSKKPNMQSKRTQDLLRAQIAGIFDRFPQLDGLTLRFGETYLQDAPYHVGGGPIRDGKEGMEDQVTMINILRDEVCVKRNKKLFFRTWDFGYNFHNNPEYYLAVTNRVEPHPNLIFVIKYQQDDFHRMTPFNPTIGIGKHYQLVEAQSRMEAYGKGAHPYYTAKGVIDGWPETKYEIAYGRHEFTGKLNDPANPRGIKDILNKGLLKGVMTWSNGGGWDGPYIKDELWTDLNTYVVSQWGQHPELSEDTLFYRFVAKLGLSGYQADLFRQLCLQSVEGVRKGQLNSYVSNSVWWTRDQYFTVSDNRTVIREVIAANKEKEVLAEKAEASAIWRSIEAISKQLHLINKDRQEALEVSCTYGRIKYELIEQMWIMMLQNAKNGEKDTEVLRSALKRYDELWAEWHHLKSSSKYCATLYTDRAFRNKTQGSIGELVAKLRLIVNKQ</sequence>
<protein>
    <recommendedName>
        <fullName evidence="4">Glycosyl hydrolase family 101</fullName>
    </recommendedName>
</protein>
<name>A0A2T5J4P4_9SPHI</name>
<dbReference type="RefSeq" id="WP_107831669.1">
    <property type="nucleotide sequence ID" value="NZ_CP160205.1"/>
</dbReference>
<dbReference type="OrthoDB" id="339499at2"/>
<evidence type="ECO:0000313" key="2">
    <source>
        <dbReference type="EMBL" id="PTQ92266.1"/>
    </source>
</evidence>
<comment type="caution">
    <text evidence="2">The sequence shown here is derived from an EMBL/GenBank/DDBJ whole genome shotgun (WGS) entry which is preliminary data.</text>
</comment>
<dbReference type="EMBL" id="QAOQ01000013">
    <property type="protein sequence ID" value="PTQ92266.1"/>
    <property type="molecule type" value="Genomic_DNA"/>
</dbReference>
<feature type="signal peptide" evidence="1">
    <location>
        <begin position="1"/>
        <end position="25"/>
    </location>
</feature>
<dbReference type="Proteomes" id="UP000244168">
    <property type="component" value="Unassembled WGS sequence"/>
</dbReference>
<evidence type="ECO:0008006" key="4">
    <source>
        <dbReference type="Google" id="ProtNLM"/>
    </source>
</evidence>
<dbReference type="InterPro" id="IPR017853">
    <property type="entry name" value="GH"/>
</dbReference>
<gene>
    <name evidence="2" type="ORF">C8P68_1131</name>
</gene>